<dbReference type="EMBL" id="LAXI01000001">
    <property type="protein sequence ID" value="KRS19553.1"/>
    <property type="molecule type" value="Genomic_DNA"/>
</dbReference>
<dbReference type="KEGG" id="rid:RIdsm_04958"/>
<dbReference type="Proteomes" id="UP000051401">
    <property type="component" value="Unassembled WGS sequence"/>
</dbReference>
<evidence type="ECO:0000313" key="6">
    <source>
        <dbReference type="EMBL" id="KRS19553.1"/>
    </source>
</evidence>
<dbReference type="OrthoDB" id="9807246at2"/>
<name>A0A0T5PEP3_9RHOB</name>
<sequence length="129" mass="14325">MASGGCLCGAVRFRVEAELRDPIACHCKQCRQQSGHFFSAVPAPKTALHFERDDGLRWYRHTDTAMRGFCGECGSSLFWRGDEGPGVMVAMGALDDTGDMKLCGHYWVDFMGDYYDIDDGLPHHEGLTT</sequence>
<dbReference type="SUPFAM" id="SSF51316">
    <property type="entry name" value="Mss4-like"/>
    <property type="match status" value="1"/>
</dbReference>
<dbReference type="GO" id="GO:0016846">
    <property type="term" value="F:carbon-sulfur lyase activity"/>
    <property type="evidence" value="ECO:0007669"/>
    <property type="project" value="InterPro"/>
</dbReference>
<reference evidence="6 8" key="1">
    <citation type="submission" date="2015-04" db="EMBL/GenBank/DDBJ databases">
        <title>The draft genome sequence of Roseovarius indicus B108T.</title>
        <authorList>
            <person name="Li G."/>
            <person name="Lai Q."/>
            <person name="Shao Z."/>
            <person name="Yan P."/>
        </authorList>
    </citation>
    <scope>NUCLEOTIDE SEQUENCE [LARGE SCALE GENOMIC DNA]</scope>
    <source>
        <strain evidence="6 8">B108</strain>
    </source>
</reference>
<dbReference type="Proteomes" id="UP000325785">
    <property type="component" value="Chromosome"/>
</dbReference>
<feature type="domain" description="CENP-V/GFA" evidence="5">
    <location>
        <begin position="2"/>
        <end position="116"/>
    </location>
</feature>
<evidence type="ECO:0000256" key="4">
    <source>
        <dbReference type="ARBA" id="ARBA00023239"/>
    </source>
</evidence>
<evidence type="ECO:0000256" key="2">
    <source>
        <dbReference type="ARBA" id="ARBA00022723"/>
    </source>
</evidence>
<dbReference type="PATRIC" id="fig|540747.5.peg.313"/>
<proteinExistence type="inferred from homology"/>
<evidence type="ECO:0000259" key="5">
    <source>
        <dbReference type="PROSITE" id="PS51891"/>
    </source>
</evidence>
<keyword evidence="8" id="KW-1185">Reference proteome</keyword>
<evidence type="ECO:0000313" key="7">
    <source>
        <dbReference type="EMBL" id="QEW29116.1"/>
    </source>
</evidence>
<comment type="similarity">
    <text evidence="1">Belongs to the Gfa family.</text>
</comment>
<accession>A0A0T5PEP3</accession>
<keyword evidence="3" id="KW-0862">Zinc</keyword>
<dbReference type="EMBL" id="CP031598">
    <property type="protein sequence ID" value="QEW29116.1"/>
    <property type="molecule type" value="Genomic_DNA"/>
</dbReference>
<dbReference type="AlphaFoldDB" id="A0A0T5PEP3"/>
<keyword evidence="2" id="KW-0479">Metal-binding</keyword>
<evidence type="ECO:0000256" key="3">
    <source>
        <dbReference type="ARBA" id="ARBA00022833"/>
    </source>
</evidence>
<gene>
    <name evidence="7" type="ORF">RIdsm_04958</name>
    <name evidence="6" type="ORF">XM52_01555</name>
</gene>
<reference evidence="7 9" key="2">
    <citation type="submission" date="2018-08" db="EMBL/GenBank/DDBJ databases">
        <title>Genetic Globetrotter - A new plasmid hitch-hiking vast phylogenetic and geographic distances.</title>
        <authorList>
            <person name="Vollmers J."/>
            <person name="Petersen J."/>
        </authorList>
    </citation>
    <scope>NUCLEOTIDE SEQUENCE [LARGE SCALE GENOMIC DNA]</scope>
    <source>
        <strain evidence="7 9">DSM 26383</strain>
    </source>
</reference>
<dbReference type="PANTHER" id="PTHR33337">
    <property type="entry name" value="GFA DOMAIN-CONTAINING PROTEIN"/>
    <property type="match status" value="1"/>
</dbReference>
<protein>
    <submittedName>
        <fullName evidence="6">Aldehyde-activating protein</fullName>
    </submittedName>
</protein>
<evidence type="ECO:0000313" key="9">
    <source>
        <dbReference type="Proteomes" id="UP000325785"/>
    </source>
</evidence>
<dbReference type="GO" id="GO:0046872">
    <property type="term" value="F:metal ion binding"/>
    <property type="evidence" value="ECO:0007669"/>
    <property type="project" value="UniProtKB-KW"/>
</dbReference>
<dbReference type="STRING" id="540747.SAMN04488031_102544"/>
<dbReference type="PROSITE" id="PS51891">
    <property type="entry name" value="CENP_V_GFA"/>
    <property type="match status" value="1"/>
</dbReference>
<dbReference type="Pfam" id="PF04828">
    <property type="entry name" value="GFA"/>
    <property type="match status" value="1"/>
</dbReference>
<dbReference type="InterPro" id="IPR011057">
    <property type="entry name" value="Mss4-like_sf"/>
</dbReference>
<evidence type="ECO:0000313" key="8">
    <source>
        <dbReference type="Proteomes" id="UP000051401"/>
    </source>
</evidence>
<dbReference type="RefSeq" id="WP_057812565.1">
    <property type="nucleotide sequence ID" value="NZ_CP031598.1"/>
</dbReference>
<dbReference type="InterPro" id="IPR006913">
    <property type="entry name" value="CENP-V/GFA"/>
</dbReference>
<organism evidence="6 8">
    <name type="scientific">Roseovarius indicus</name>
    <dbReference type="NCBI Taxonomy" id="540747"/>
    <lineage>
        <taxon>Bacteria</taxon>
        <taxon>Pseudomonadati</taxon>
        <taxon>Pseudomonadota</taxon>
        <taxon>Alphaproteobacteria</taxon>
        <taxon>Rhodobacterales</taxon>
        <taxon>Roseobacteraceae</taxon>
        <taxon>Roseovarius</taxon>
    </lineage>
</organism>
<evidence type="ECO:0000256" key="1">
    <source>
        <dbReference type="ARBA" id="ARBA00005495"/>
    </source>
</evidence>
<keyword evidence="4" id="KW-0456">Lyase</keyword>
<dbReference type="Gene3D" id="3.90.1590.10">
    <property type="entry name" value="glutathione-dependent formaldehyde- activating enzyme (gfa)"/>
    <property type="match status" value="1"/>
</dbReference>
<dbReference type="PANTHER" id="PTHR33337:SF40">
    <property type="entry name" value="CENP-V_GFA DOMAIN-CONTAINING PROTEIN-RELATED"/>
    <property type="match status" value="1"/>
</dbReference>